<dbReference type="EMBL" id="OOIP01000007">
    <property type="protein sequence ID" value="SPO37565.1"/>
    <property type="molecule type" value="Genomic_DNA"/>
</dbReference>
<evidence type="ECO:0000313" key="4">
    <source>
        <dbReference type="Proteomes" id="UP000323386"/>
    </source>
</evidence>
<evidence type="ECO:0000256" key="2">
    <source>
        <dbReference type="SAM" id="MobiDB-lite"/>
    </source>
</evidence>
<feature type="compositionally biased region" description="Low complexity" evidence="2">
    <location>
        <begin position="544"/>
        <end position="553"/>
    </location>
</feature>
<dbReference type="AlphaFoldDB" id="A0A5C3F0F0"/>
<reference evidence="3 4" key="1">
    <citation type="submission" date="2018-03" db="EMBL/GenBank/DDBJ databases">
        <authorList>
            <person name="Guldener U."/>
        </authorList>
    </citation>
    <scope>NUCLEOTIDE SEQUENCE [LARGE SCALE GENOMIC DNA]</scope>
    <source>
        <strain evidence="3 4">DAOM196992</strain>
    </source>
</reference>
<feature type="region of interest" description="Disordered" evidence="2">
    <location>
        <begin position="115"/>
        <end position="150"/>
    </location>
</feature>
<evidence type="ECO:0000256" key="1">
    <source>
        <dbReference type="SAM" id="Coils"/>
    </source>
</evidence>
<name>A0A5C3F0F0_9BASI</name>
<feature type="region of interest" description="Disordered" evidence="2">
    <location>
        <begin position="1"/>
        <end position="102"/>
    </location>
</feature>
<feature type="compositionally biased region" description="Low complexity" evidence="2">
    <location>
        <begin position="33"/>
        <end position="45"/>
    </location>
</feature>
<sequence length="1170" mass="124895">MRRVQKFIGVADAKPASAPLPSPSSTARHANTGESGSSGSLSYDSQHANTATAGSNLQVPAGTPGIYQNQPTAPSGSVQSPSSMRGSNPPSPSMHNRASVAQPPYGDYFAAARTSGATSPVPSAGPMQTPRPITPVLPSGAPSPGLGPTMPTWAQSATAGEALAIERADLHKTLKALEGLLVNLDEYRDLAARMAKAEKKLARSASELAKVKSVQRAPSATLAVASTMFDSLNEVSSKHAKLVQREYESLNESCAKYFKKVAKEERAHEELVDSLDAKIKKANAAHEKNAKKASSSKALESHDKYIATVQALTADISRARQAHWRSMAVKSHSASLVAASTLGGLADVDFRTRCETVRRVGPHVGKLNEWLSFTSSEAMPALQPADLDENEVLHAQFLANAEAQMQAYADAQAEAQARMQEEAQTAIRAQQMGWRPPSAASQRPEEPTATTLANLPKLDESGRLIEQTPAAAHADETQPSSDRASVRNVGSARDGDAASVRSQAASIQPSQARATPAPAASNSDRPSREHLAEMQPIESKPVAEAEAAATTTASTPPQDTLNVAAKGSSNSGVRLDRAPTGSTMKSMAVQAESWEHSSLAGEDQGQGQGESGGEGEGEKGHDGAEHQHLEQQHQADGDDESSRSVHGRKDSSTAEGTVVDRLSAPTDGSDATMPSLSRSGSAKGSEDGVRAPRTPLDGEDLRSSTAVGVAESDRRRDGADEGQRRDTASPSKTRPAERALDRYKTLGHDADSTPRYPSDLRRVDEPMAYDQDPGAGQDEYSRARKISLWERERERMRQLERETELQMRLREEQLVRSEPPYAAYASTGPAAGSGPSSSFSSRPTSSLYGGGRALPFAVGESAEAYGRGPNGGPGGMSSEPYDPDRYAPAVGRSRLSGVSVSRTLSTDTTASERSFVARMKARYQEEKELERSQRELNALEREKAARRMALPPNTDLSVAGSRRVSEMASRYMGSDSMSYGGGSVSSGRQQAPPLSSRTYDASMPMRRYHDSLPSSSSLGGARNLASPQPAHPQPSEFGSYRDPAPRGNRPSLPPQPSQSPIDNEPPHSDVCGCQRCSVRHYGSGGGTGAASSQQQQQQQQQQQRPPPSRSAGQDPREFNQRRQSMPVRAQGDLRPPQYGSAGEYARQSYEDLRGGQERKVAFAHTPQTIR</sequence>
<feature type="compositionally biased region" description="Low complexity" evidence="2">
    <location>
        <begin position="136"/>
        <end position="148"/>
    </location>
</feature>
<feature type="compositionally biased region" description="Basic and acidic residues" evidence="2">
    <location>
        <begin position="734"/>
        <end position="765"/>
    </location>
</feature>
<feature type="compositionally biased region" description="Gly residues" evidence="2">
    <location>
        <begin position="604"/>
        <end position="614"/>
    </location>
</feature>
<dbReference type="Proteomes" id="UP000323386">
    <property type="component" value="Unassembled WGS sequence"/>
</dbReference>
<feature type="compositionally biased region" description="Low complexity" evidence="2">
    <location>
        <begin position="969"/>
        <end position="978"/>
    </location>
</feature>
<feature type="compositionally biased region" description="Polar residues" evidence="2">
    <location>
        <begin position="500"/>
        <end position="513"/>
    </location>
</feature>
<feature type="compositionally biased region" description="Polar residues" evidence="2">
    <location>
        <begin position="46"/>
        <end position="58"/>
    </location>
</feature>
<feature type="compositionally biased region" description="Low complexity" evidence="2">
    <location>
        <begin position="890"/>
        <end position="906"/>
    </location>
</feature>
<feature type="compositionally biased region" description="Polar residues" evidence="2">
    <location>
        <begin position="66"/>
        <end position="96"/>
    </location>
</feature>
<accession>A0A5C3F0F0</accession>
<dbReference type="OrthoDB" id="2450055at2759"/>
<protein>
    <submittedName>
        <fullName evidence="3">Uncharacterized protein</fullName>
    </submittedName>
</protein>
<feature type="compositionally biased region" description="Low complexity" evidence="2">
    <location>
        <begin position="822"/>
        <end position="846"/>
    </location>
</feature>
<feature type="compositionally biased region" description="Basic and acidic residues" evidence="2">
    <location>
        <begin position="711"/>
        <end position="727"/>
    </location>
</feature>
<feature type="coiled-coil region" evidence="1">
    <location>
        <begin position="922"/>
        <end position="949"/>
    </location>
</feature>
<keyword evidence="1" id="KW-0175">Coiled coil</keyword>
<feature type="compositionally biased region" description="Low complexity" evidence="2">
    <location>
        <begin position="11"/>
        <end position="25"/>
    </location>
</feature>
<feature type="compositionally biased region" description="Low complexity" evidence="2">
    <location>
        <begin position="1089"/>
        <end position="1113"/>
    </location>
</feature>
<keyword evidence="4" id="KW-1185">Reference proteome</keyword>
<feature type="compositionally biased region" description="Polar residues" evidence="2">
    <location>
        <begin position="554"/>
        <end position="572"/>
    </location>
</feature>
<feature type="compositionally biased region" description="Polar residues" evidence="2">
    <location>
        <begin position="672"/>
        <end position="682"/>
    </location>
</feature>
<feature type="region of interest" description="Disordered" evidence="2">
    <location>
        <begin position="822"/>
        <end position="909"/>
    </location>
</feature>
<feature type="region of interest" description="Disordered" evidence="2">
    <location>
        <begin position="424"/>
        <end position="782"/>
    </location>
</feature>
<organism evidence="3 4">
    <name type="scientific">Pseudozyma flocculosa</name>
    <dbReference type="NCBI Taxonomy" id="84751"/>
    <lineage>
        <taxon>Eukaryota</taxon>
        <taxon>Fungi</taxon>
        <taxon>Dikarya</taxon>
        <taxon>Basidiomycota</taxon>
        <taxon>Ustilaginomycotina</taxon>
        <taxon>Ustilaginomycetes</taxon>
        <taxon>Ustilaginales</taxon>
        <taxon>Ustilaginaceae</taxon>
        <taxon>Pseudozyma</taxon>
    </lineage>
</organism>
<feature type="coiled-coil region" evidence="1">
    <location>
        <begin position="187"/>
        <end position="214"/>
    </location>
</feature>
<evidence type="ECO:0000313" key="3">
    <source>
        <dbReference type="EMBL" id="SPO37565.1"/>
    </source>
</evidence>
<gene>
    <name evidence="3" type="ORF">PSFLO_03040</name>
</gene>
<feature type="compositionally biased region" description="Basic and acidic residues" evidence="2">
    <location>
        <begin position="616"/>
        <end position="652"/>
    </location>
</feature>
<feature type="region of interest" description="Disordered" evidence="2">
    <location>
        <begin position="967"/>
        <end position="1170"/>
    </location>
</feature>
<proteinExistence type="predicted"/>
<feature type="compositionally biased region" description="Basic and acidic residues" evidence="2">
    <location>
        <begin position="1148"/>
        <end position="1160"/>
    </location>
</feature>